<name>A0A553CU19_9FLAO</name>
<accession>A0A553CU19</accession>
<evidence type="ECO:0000256" key="1">
    <source>
        <dbReference type="SAM" id="Phobius"/>
    </source>
</evidence>
<evidence type="ECO:0000313" key="2">
    <source>
        <dbReference type="EMBL" id="TRX24007.1"/>
    </source>
</evidence>
<gene>
    <name evidence="2" type="ORF">FNW17_02190</name>
</gene>
<organism evidence="2 3">
    <name type="scientific">Flavobacterium franklandianum</name>
    <dbReference type="NCBI Taxonomy" id="2594430"/>
    <lineage>
        <taxon>Bacteria</taxon>
        <taxon>Pseudomonadati</taxon>
        <taxon>Bacteroidota</taxon>
        <taxon>Flavobacteriia</taxon>
        <taxon>Flavobacteriales</taxon>
        <taxon>Flavobacteriaceae</taxon>
        <taxon>Flavobacterium</taxon>
    </lineage>
</organism>
<keyword evidence="1" id="KW-0472">Membrane</keyword>
<keyword evidence="3" id="KW-1185">Reference proteome</keyword>
<dbReference type="OrthoDB" id="10006685at2"/>
<dbReference type="Proteomes" id="UP000318585">
    <property type="component" value="Unassembled WGS sequence"/>
</dbReference>
<reference evidence="2 3" key="1">
    <citation type="submission" date="2019-07" db="EMBL/GenBank/DDBJ databases">
        <title>Novel species of Flavobacterium.</title>
        <authorList>
            <person name="Liu Q."/>
            <person name="Xin Y.-H."/>
        </authorList>
    </citation>
    <scope>NUCLEOTIDE SEQUENCE [LARGE SCALE GENOMIC DNA]</scope>
    <source>
        <strain evidence="2 3">LB3P56</strain>
    </source>
</reference>
<dbReference type="EMBL" id="VJZR01000001">
    <property type="protein sequence ID" value="TRX24007.1"/>
    <property type="molecule type" value="Genomic_DNA"/>
</dbReference>
<keyword evidence="1" id="KW-1133">Transmembrane helix</keyword>
<dbReference type="AlphaFoldDB" id="A0A553CU19"/>
<feature type="transmembrane region" description="Helical" evidence="1">
    <location>
        <begin position="9"/>
        <end position="26"/>
    </location>
</feature>
<proteinExistence type="predicted"/>
<sequence length="233" mass="27541">MKVNFTKTSIAFLLIIFISTLSFFIIESELNPTTIKDISVLTYSTFTLVIALLLFDRFDYRKKIFERKLEATLTLLSELKSTKIQIFYQDKINHITYGGSPFLLDKKQINIPFLKEHIDFKVKIVFETRNIFEYLEQINLHRANPFMPKEIVKSLDFLSIGHLKGITNDNEYLDKNIKIFINNKIQNNLKDQEWYKPSTQMEFGTFIMNYLNTLDSIENWINKHSNFKADLNL</sequence>
<feature type="transmembrane region" description="Helical" evidence="1">
    <location>
        <begin position="38"/>
        <end position="55"/>
    </location>
</feature>
<comment type="caution">
    <text evidence="2">The sequence shown here is derived from an EMBL/GenBank/DDBJ whole genome shotgun (WGS) entry which is preliminary data.</text>
</comment>
<protein>
    <submittedName>
        <fullName evidence="2">Uncharacterized protein</fullName>
    </submittedName>
</protein>
<keyword evidence="1" id="KW-0812">Transmembrane</keyword>
<dbReference type="RefSeq" id="WP_144070765.1">
    <property type="nucleotide sequence ID" value="NZ_VJZR01000001.1"/>
</dbReference>
<evidence type="ECO:0000313" key="3">
    <source>
        <dbReference type="Proteomes" id="UP000318585"/>
    </source>
</evidence>